<evidence type="ECO:0000313" key="2">
    <source>
        <dbReference type="EMBL" id="PIP16624.1"/>
    </source>
</evidence>
<dbReference type="Gene3D" id="3.40.50.1010">
    <property type="entry name" value="5'-nuclease"/>
    <property type="match status" value="1"/>
</dbReference>
<sequence>MKKLKVYLETSFWNYLFADDYPEEKSATENIFTNVRNGGIEGYISEIVIRELTEAPAPKREKMLEKISESKVSVLEISPDVEYLSEEYLLNRAIPEGKRGDALHVAIATVYELDALLTWNQRHLANLRRRELVHGINLKSGYLKPIEIITPEEVIIDETE</sequence>
<dbReference type="Pfam" id="PF01850">
    <property type="entry name" value="PIN"/>
    <property type="match status" value="1"/>
</dbReference>
<dbReference type="InterPro" id="IPR002716">
    <property type="entry name" value="PIN_dom"/>
</dbReference>
<dbReference type="AlphaFoldDB" id="A0A2G9YBN0"/>
<gene>
    <name evidence="2" type="ORF">COX46_01125</name>
</gene>
<dbReference type="InterPro" id="IPR029060">
    <property type="entry name" value="PIN-like_dom_sf"/>
</dbReference>
<accession>A0A2G9YBN0</accession>
<dbReference type="SUPFAM" id="SSF88723">
    <property type="entry name" value="PIN domain-like"/>
    <property type="match status" value="1"/>
</dbReference>
<feature type="domain" description="PIN" evidence="1">
    <location>
        <begin position="6"/>
        <end position="122"/>
    </location>
</feature>
<evidence type="ECO:0000313" key="3">
    <source>
        <dbReference type="Proteomes" id="UP000230392"/>
    </source>
</evidence>
<name>A0A2G9YBN0_9BACT</name>
<organism evidence="2 3">
    <name type="scientific">bacterium (Candidatus Ratteibacteria) CG23_combo_of_CG06-09_8_20_14_all_48_7</name>
    <dbReference type="NCBI Taxonomy" id="2014292"/>
    <lineage>
        <taxon>Bacteria</taxon>
        <taxon>Candidatus Ratteibacteria</taxon>
    </lineage>
</organism>
<reference evidence="2 3" key="1">
    <citation type="submission" date="2017-09" db="EMBL/GenBank/DDBJ databases">
        <title>Depth-based differentiation of microbial function through sediment-hosted aquifers and enrichment of novel symbionts in the deep terrestrial subsurface.</title>
        <authorList>
            <person name="Probst A.J."/>
            <person name="Ladd B."/>
            <person name="Jarett J.K."/>
            <person name="Geller-Mcgrath D.E."/>
            <person name="Sieber C.M."/>
            <person name="Emerson J.B."/>
            <person name="Anantharaman K."/>
            <person name="Thomas B.C."/>
            <person name="Malmstrom R."/>
            <person name="Stieglmeier M."/>
            <person name="Klingl A."/>
            <person name="Woyke T."/>
            <person name="Ryan C.M."/>
            <person name="Banfield J.F."/>
        </authorList>
    </citation>
    <scope>NUCLEOTIDE SEQUENCE [LARGE SCALE GENOMIC DNA]</scope>
    <source>
        <strain evidence="2">CG23_combo_of_CG06-09_8_20_14_all_48_7</strain>
    </source>
</reference>
<evidence type="ECO:0000259" key="1">
    <source>
        <dbReference type="Pfam" id="PF01850"/>
    </source>
</evidence>
<protein>
    <recommendedName>
        <fullName evidence="1">PIN domain-containing protein</fullName>
    </recommendedName>
</protein>
<comment type="caution">
    <text evidence="2">The sequence shown here is derived from an EMBL/GenBank/DDBJ whole genome shotgun (WGS) entry which is preliminary data.</text>
</comment>
<proteinExistence type="predicted"/>
<dbReference type="Proteomes" id="UP000230392">
    <property type="component" value="Unassembled WGS sequence"/>
</dbReference>
<dbReference type="EMBL" id="PCRF01000049">
    <property type="protein sequence ID" value="PIP16624.1"/>
    <property type="molecule type" value="Genomic_DNA"/>
</dbReference>